<feature type="compositionally biased region" description="Polar residues" evidence="1">
    <location>
        <begin position="76"/>
        <end position="99"/>
    </location>
</feature>
<organism evidence="2 3">
    <name type="scientific">Alternaria alternata</name>
    <name type="common">Alternaria rot fungus</name>
    <name type="synonym">Torula alternata</name>
    <dbReference type="NCBI Taxonomy" id="5599"/>
    <lineage>
        <taxon>Eukaryota</taxon>
        <taxon>Fungi</taxon>
        <taxon>Dikarya</taxon>
        <taxon>Ascomycota</taxon>
        <taxon>Pezizomycotina</taxon>
        <taxon>Dothideomycetes</taxon>
        <taxon>Pleosporomycetidae</taxon>
        <taxon>Pleosporales</taxon>
        <taxon>Pleosporineae</taxon>
        <taxon>Pleosporaceae</taxon>
        <taxon>Alternaria</taxon>
        <taxon>Alternaria sect. Alternaria</taxon>
        <taxon>Alternaria alternata complex</taxon>
    </lineage>
</organism>
<protein>
    <submittedName>
        <fullName evidence="2">Uncharacterized protein</fullName>
    </submittedName>
</protein>
<evidence type="ECO:0000256" key="1">
    <source>
        <dbReference type="SAM" id="MobiDB-lite"/>
    </source>
</evidence>
<accession>A0A177DHG7</accession>
<gene>
    <name evidence="2" type="ORF">CC77DRAFT_1021795</name>
</gene>
<feature type="region of interest" description="Disordered" evidence="1">
    <location>
        <begin position="73"/>
        <end position="99"/>
    </location>
</feature>
<feature type="compositionally biased region" description="Polar residues" evidence="1">
    <location>
        <begin position="142"/>
        <end position="161"/>
    </location>
</feature>
<dbReference type="EMBL" id="KV441482">
    <property type="protein sequence ID" value="OAG18936.1"/>
    <property type="molecule type" value="Genomic_DNA"/>
</dbReference>
<name>A0A177DHG7_ALTAL</name>
<dbReference type="RefSeq" id="XP_018384357.1">
    <property type="nucleotide sequence ID" value="XM_018525332.1"/>
</dbReference>
<evidence type="ECO:0000313" key="3">
    <source>
        <dbReference type="Proteomes" id="UP000077248"/>
    </source>
</evidence>
<dbReference type="AlphaFoldDB" id="A0A177DHG7"/>
<dbReference type="VEuPathDB" id="FungiDB:CC77DRAFT_1021795"/>
<evidence type="ECO:0000313" key="2">
    <source>
        <dbReference type="EMBL" id="OAG18936.1"/>
    </source>
</evidence>
<feature type="compositionally biased region" description="Basic and acidic residues" evidence="1">
    <location>
        <begin position="217"/>
        <end position="230"/>
    </location>
</feature>
<reference evidence="2 3" key="1">
    <citation type="submission" date="2016-05" db="EMBL/GenBank/DDBJ databases">
        <title>Comparative analysis of secretome profiles of manganese(II)-oxidizing ascomycete fungi.</title>
        <authorList>
            <consortium name="DOE Joint Genome Institute"/>
            <person name="Zeiner C.A."/>
            <person name="Purvine S.O."/>
            <person name="Zink E.M."/>
            <person name="Wu S."/>
            <person name="Pasa-Tolic L."/>
            <person name="Chaput D.L."/>
            <person name="Haridas S."/>
            <person name="Grigoriev I.V."/>
            <person name="Santelli C.M."/>
            <person name="Hansel C.M."/>
        </authorList>
    </citation>
    <scope>NUCLEOTIDE SEQUENCE [LARGE SCALE GENOMIC DNA]</scope>
    <source>
        <strain evidence="2 3">SRC1lrK2f</strain>
    </source>
</reference>
<dbReference type="KEGG" id="aalt:CC77DRAFT_1021795"/>
<keyword evidence="3" id="KW-1185">Reference proteome</keyword>
<dbReference type="GeneID" id="29110926"/>
<feature type="region of interest" description="Disordered" evidence="1">
    <location>
        <begin position="139"/>
        <end position="237"/>
    </location>
</feature>
<sequence length="244" mass="25649">MSGGASAALALIPAPALAPSYCPMLCRHAATATVPFVLLSQSDMPSTGDKGDDRFDVAHQYGGRPLGAADLLRSAPATNSNPPRNYQQTVPNPNSGRTYGNVSCPMRPDPQAPVHIIKLLTPGPGHSAFMLPGAGRIHDASSAMSRDTSSQSLALTPSPSESHAAIPGTSTVGSKAADASDDEDKDPADADLFLRHVPQSTLSDYHPRRTTGGDYGPLRELDSGTRDPSERISPFAQIRKLYSH</sequence>
<dbReference type="Proteomes" id="UP000077248">
    <property type="component" value="Unassembled WGS sequence"/>
</dbReference>
<proteinExistence type="predicted"/>